<feature type="compositionally biased region" description="Low complexity" evidence="1">
    <location>
        <begin position="227"/>
        <end position="274"/>
    </location>
</feature>
<protein>
    <recommendedName>
        <fullName evidence="3">DUF7136 domain-containing protein</fullName>
    </recommendedName>
</protein>
<accession>A0AAV9XFP1</accession>
<feature type="domain" description="DUF7136" evidence="3">
    <location>
        <begin position="25"/>
        <end position="221"/>
    </location>
</feature>
<dbReference type="AlphaFoldDB" id="A0AAV9XFP1"/>
<evidence type="ECO:0000256" key="2">
    <source>
        <dbReference type="SAM" id="SignalP"/>
    </source>
</evidence>
<evidence type="ECO:0000259" key="3">
    <source>
        <dbReference type="Pfam" id="PF23584"/>
    </source>
</evidence>
<feature type="chain" id="PRO_5043384689" description="DUF7136 domain-containing protein" evidence="2">
    <location>
        <begin position="21"/>
        <end position="299"/>
    </location>
</feature>
<name>A0AAV9XFP1_9PEZI</name>
<dbReference type="Proteomes" id="UP001365542">
    <property type="component" value="Unassembled WGS sequence"/>
</dbReference>
<sequence>MKASLVLVAYLPLLCVAAVALPALPANIEVDVIFPRNDTYSPADNFPIVLAVQNAALAYDFGFQVLWEVRNLSKSGPSTNLVDFESILHSNALEPKVPAPSSTFFILNSTTEFEDFLGEAYGIYQLNWFFALDENCTRDGIFIDHEIGNALAGGGLIFTIADDGKAVDFTDGGPCPPTGGAVGIQSNISGCAHIDNTGVVAKPCNIVLNEQLASSFSANLPPITTASSVSTTSMSSTSMSSISSTTRATTTISGSNSGTSTSMTTTTTTATSSNDAPNKAIQTVVAILAGAAGLYGILV</sequence>
<keyword evidence="5" id="KW-1185">Reference proteome</keyword>
<dbReference type="EMBL" id="JAVHJO010000004">
    <property type="protein sequence ID" value="KAK6540920.1"/>
    <property type="molecule type" value="Genomic_DNA"/>
</dbReference>
<feature type="signal peptide" evidence="2">
    <location>
        <begin position="1"/>
        <end position="20"/>
    </location>
</feature>
<evidence type="ECO:0000256" key="1">
    <source>
        <dbReference type="SAM" id="MobiDB-lite"/>
    </source>
</evidence>
<evidence type="ECO:0000313" key="5">
    <source>
        <dbReference type="Proteomes" id="UP001365542"/>
    </source>
</evidence>
<gene>
    <name evidence="4" type="ORF">TWF694_008304</name>
</gene>
<proteinExistence type="predicted"/>
<reference evidence="4 5" key="1">
    <citation type="submission" date="2019-10" db="EMBL/GenBank/DDBJ databases">
        <authorList>
            <person name="Palmer J.M."/>
        </authorList>
    </citation>
    <scope>NUCLEOTIDE SEQUENCE [LARGE SCALE GENOMIC DNA]</scope>
    <source>
        <strain evidence="4 5">TWF694</strain>
    </source>
</reference>
<comment type="caution">
    <text evidence="4">The sequence shown here is derived from an EMBL/GenBank/DDBJ whole genome shotgun (WGS) entry which is preliminary data.</text>
</comment>
<dbReference type="Pfam" id="PF23584">
    <property type="entry name" value="DUF7136"/>
    <property type="match status" value="1"/>
</dbReference>
<dbReference type="InterPro" id="IPR055560">
    <property type="entry name" value="DUF7136"/>
</dbReference>
<keyword evidence="2" id="KW-0732">Signal</keyword>
<feature type="region of interest" description="Disordered" evidence="1">
    <location>
        <begin position="227"/>
        <end position="275"/>
    </location>
</feature>
<evidence type="ECO:0000313" key="4">
    <source>
        <dbReference type="EMBL" id="KAK6540920.1"/>
    </source>
</evidence>
<organism evidence="4 5">
    <name type="scientific">Orbilia ellipsospora</name>
    <dbReference type="NCBI Taxonomy" id="2528407"/>
    <lineage>
        <taxon>Eukaryota</taxon>
        <taxon>Fungi</taxon>
        <taxon>Dikarya</taxon>
        <taxon>Ascomycota</taxon>
        <taxon>Pezizomycotina</taxon>
        <taxon>Orbiliomycetes</taxon>
        <taxon>Orbiliales</taxon>
        <taxon>Orbiliaceae</taxon>
        <taxon>Orbilia</taxon>
    </lineage>
</organism>